<dbReference type="Gene3D" id="3.10.450.100">
    <property type="entry name" value="NTF2-like, domain 1"/>
    <property type="match status" value="1"/>
</dbReference>
<protein>
    <submittedName>
        <fullName evidence="3">Penicillin-binding transpeptidase domain-containing protein</fullName>
    </submittedName>
</protein>
<feature type="domain" description="Penicillin-binding protein transpeptidase" evidence="1">
    <location>
        <begin position="218"/>
        <end position="489"/>
    </location>
</feature>
<comment type="caution">
    <text evidence="3">The sequence shown here is derived from an EMBL/GenBank/DDBJ whole genome shotgun (WGS) entry which is preliminary data.</text>
</comment>
<dbReference type="PANTHER" id="PTHR30627:SF24">
    <property type="entry name" value="PENICILLIN-BINDING PROTEIN 4B"/>
    <property type="match status" value="1"/>
</dbReference>
<name>A0ABT4T0B2_9ACTN</name>
<dbReference type="Pfam" id="PF05223">
    <property type="entry name" value="MecA_N"/>
    <property type="match status" value="1"/>
</dbReference>
<dbReference type="SUPFAM" id="SSF54427">
    <property type="entry name" value="NTF2-like"/>
    <property type="match status" value="1"/>
</dbReference>
<dbReference type="InterPro" id="IPR012338">
    <property type="entry name" value="Beta-lactam/transpept-like"/>
</dbReference>
<gene>
    <name evidence="3" type="ORF">OUY24_18945</name>
</gene>
<dbReference type="SUPFAM" id="SSF56601">
    <property type="entry name" value="beta-lactamase/transpeptidase-like"/>
    <property type="match status" value="1"/>
</dbReference>
<dbReference type="Pfam" id="PF00905">
    <property type="entry name" value="Transpeptidase"/>
    <property type="match status" value="1"/>
</dbReference>
<dbReference type="RefSeq" id="WP_271277175.1">
    <property type="nucleotide sequence ID" value="NZ_BAABFD010000011.1"/>
</dbReference>
<reference evidence="3 4" key="1">
    <citation type="submission" date="2022-11" db="EMBL/GenBank/DDBJ databases">
        <title>Nonomuraea corallina sp. nov., a new species of the genus Nonomuraea isolated from sea side sediment in Thai sea.</title>
        <authorList>
            <person name="Ngamcharungchit C."/>
            <person name="Matsumoto A."/>
            <person name="Suriyachadkun C."/>
            <person name="Panbangred W."/>
            <person name="Inahashi Y."/>
            <person name="Intra B."/>
        </authorList>
    </citation>
    <scope>NUCLEOTIDE SEQUENCE [LARGE SCALE GENOMIC DNA]</scope>
    <source>
        <strain evidence="3 4">DSM 43553</strain>
    </source>
</reference>
<dbReference type="InterPro" id="IPR001460">
    <property type="entry name" value="PCN-bd_Tpept"/>
</dbReference>
<evidence type="ECO:0000259" key="2">
    <source>
        <dbReference type="Pfam" id="PF05223"/>
    </source>
</evidence>
<dbReference type="EMBL" id="JAPNUD010000048">
    <property type="protein sequence ID" value="MDA0642709.1"/>
    <property type="molecule type" value="Genomic_DNA"/>
</dbReference>
<dbReference type="Gene3D" id="3.40.710.10">
    <property type="entry name" value="DD-peptidase/beta-lactamase superfamily"/>
    <property type="match status" value="1"/>
</dbReference>
<dbReference type="PANTHER" id="PTHR30627">
    <property type="entry name" value="PEPTIDOGLYCAN D,D-TRANSPEPTIDASE"/>
    <property type="match status" value="1"/>
</dbReference>
<keyword evidence="4" id="KW-1185">Reference proteome</keyword>
<evidence type="ECO:0000259" key="1">
    <source>
        <dbReference type="Pfam" id="PF00905"/>
    </source>
</evidence>
<dbReference type="Proteomes" id="UP001212498">
    <property type="component" value="Unassembled WGS sequence"/>
</dbReference>
<evidence type="ECO:0000313" key="4">
    <source>
        <dbReference type="Proteomes" id="UP001212498"/>
    </source>
</evidence>
<dbReference type="InterPro" id="IPR032710">
    <property type="entry name" value="NTF2-like_dom_sf"/>
</dbReference>
<organism evidence="3 4">
    <name type="scientific">Nonomuraea ferruginea</name>
    <dbReference type="NCBI Taxonomy" id="46174"/>
    <lineage>
        <taxon>Bacteria</taxon>
        <taxon>Bacillati</taxon>
        <taxon>Actinomycetota</taxon>
        <taxon>Actinomycetes</taxon>
        <taxon>Streptosporangiales</taxon>
        <taxon>Streptosporangiaceae</taxon>
        <taxon>Nonomuraea</taxon>
    </lineage>
</organism>
<proteinExistence type="predicted"/>
<dbReference type="InterPro" id="IPR007887">
    <property type="entry name" value="MecA_N"/>
</dbReference>
<feature type="domain" description="NTF2-like N-terminal transpeptidase" evidence="2">
    <location>
        <begin position="15"/>
        <end position="123"/>
    </location>
</feature>
<accession>A0ABT4T0B2</accession>
<dbReference type="InterPro" id="IPR050515">
    <property type="entry name" value="Beta-lactam/transpept"/>
</dbReference>
<sequence>MAFAVSAAGGVEGSAADTSAAYFQAWRDGDVVAMSRLVDRPPGDFRQWHEAMGGALGVERLRLEPGDVERTGEETAEVTFTGVRELEELGEWPFDGTLRLAVRDRQWKVLWQPETLHPLLKDGGTIELVELFGSPAEQVTREGDKIPHNSYADAHLRPLRDDREEGEPVGWVLVAKAPGKPDRELLSARPETRRQRTTLSRSVQAAAARALDASSDAAIVAIQPSSGDILAVADRLKSGFSALKDVFPPGSTFKVITAAALLESGLGPGDQVACPGTYTIPGHRTLRNDGEVARGAVSFTDAFAYSCNTTFVEQSLARLDVADLPETASRWGFGRALPTGAGGFCGSIQEADGPDQRAADAIGQGSVTASPLCMATVAAAVQSGTWRAPRLVPEKEATRIDGPAPDPVELDQGVVAGLRAMMRAVVDHGTAGGAGLPGDLSGKTGTAEVVDGAPHAWFIGYRGDLAFSVFVRHGGSGRSAAVPIAARFLNGL</sequence>
<evidence type="ECO:0000313" key="3">
    <source>
        <dbReference type="EMBL" id="MDA0642709.1"/>
    </source>
</evidence>